<sequence length="53" mass="6038">MIEPRPAPTRVVTHNRDLLQLLADYEAQRIRFNADRLGVALILGHDEVGEEVE</sequence>
<dbReference type="AlphaFoldDB" id="A0A7W5G770"/>
<gene>
    <name evidence="1" type="ORF">FHR96_003093</name>
</gene>
<evidence type="ECO:0000313" key="1">
    <source>
        <dbReference type="EMBL" id="MBB3142206.1"/>
    </source>
</evidence>
<organism evidence="1 2">
    <name type="scientific">Halomonas organivorans</name>
    <dbReference type="NCBI Taxonomy" id="257772"/>
    <lineage>
        <taxon>Bacteria</taxon>
        <taxon>Pseudomonadati</taxon>
        <taxon>Pseudomonadota</taxon>
        <taxon>Gammaproteobacteria</taxon>
        <taxon>Oceanospirillales</taxon>
        <taxon>Halomonadaceae</taxon>
        <taxon>Halomonas</taxon>
    </lineage>
</organism>
<accession>A0A7W5G770</accession>
<evidence type="ECO:0000313" key="2">
    <source>
        <dbReference type="Proteomes" id="UP000525987"/>
    </source>
</evidence>
<reference evidence="1 2" key="1">
    <citation type="submission" date="2020-08" db="EMBL/GenBank/DDBJ databases">
        <title>Genomic Encyclopedia of Type Strains, Phase III (KMG-III): the genomes of soil and plant-associated and newly described type strains.</title>
        <authorList>
            <person name="Whitman W."/>
        </authorList>
    </citation>
    <scope>NUCLEOTIDE SEQUENCE [LARGE SCALE GENOMIC DNA]</scope>
    <source>
        <strain evidence="1 2">CECT 5995</strain>
    </source>
</reference>
<comment type="caution">
    <text evidence="1">The sequence shown here is derived from an EMBL/GenBank/DDBJ whole genome shotgun (WGS) entry which is preliminary data.</text>
</comment>
<proteinExistence type="predicted"/>
<dbReference type="Proteomes" id="UP000525987">
    <property type="component" value="Unassembled WGS sequence"/>
</dbReference>
<keyword evidence="2" id="KW-1185">Reference proteome</keyword>
<dbReference type="EMBL" id="JACHXM010000018">
    <property type="protein sequence ID" value="MBB3142206.1"/>
    <property type="molecule type" value="Genomic_DNA"/>
</dbReference>
<protein>
    <submittedName>
        <fullName evidence="1">Uncharacterized protein</fullName>
    </submittedName>
</protein>
<name>A0A7W5G770_9GAMM</name>